<feature type="region of interest" description="Disordered" evidence="1">
    <location>
        <begin position="161"/>
        <end position="187"/>
    </location>
</feature>
<dbReference type="EMBL" id="JAGPNK010000006">
    <property type="protein sequence ID" value="KAH7320002.1"/>
    <property type="molecule type" value="Genomic_DNA"/>
</dbReference>
<evidence type="ECO:0000256" key="1">
    <source>
        <dbReference type="SAM" id="MobiDB-lite"/>
    </source>
</evidence>
<dbReference type="OrthoDB" id="2290255at2759"/>
<organism evidence="3 4">
    <name type="scientific">Stachybotrys elegans</name>
    <dbReference type="NCBI Taxonomy" id="80388"/>
    <lineage>
        <taxon>Eukaryota</taxon>
        <taxon>Fungi</taxon>
        <taxon>Dikarya</taxon>
        <taxon>Ascomycota</taxon>
        <taxon>Pezizomycotina</taxon>
        <taxon>Sordariomycetes</taxon>
        <taxon>Hypocreomycetidae</taxon>
        <taxon>Hypocreales</taxon>
        <taxon>Stachybotryaceae</taxon>
        <taxon>Stachybotrys</taxon>
    </lineage>
</organism>
<feature type="region of interest" description="Disordered" evidence="1">
    <location>
        <begin position="98"/>
        <end position="139"/>
    </location>
</feature>
<reference evidence="3" key="1">
    <citation type="journal article" date="2021" name="Nat. Commun.">
        <title>Genetic determinants of endophytism in the Arabidopsis root mycobiome.</title>
        <authorList>
            <person name="Mesny F."/>
            <person name="Miyauchi S."/>
            <person name="Thiergart T."/>
            <person name="Pickel B."/>
            <person name="Atanasova L."/>
            <person name="Karlsson M."/>
            <person name="Huettel B."/>
            <person name="Barry K.W."/>
            <person name="Haridas S."/>
            <person name="Chen C."/>
            <person name="Bauer D."/>
            <person name="Andreopoulos W."/>
            <person name="Pangilinan J."/>
            <person name="LaButti K."/>
            <person name="Riley R."/>
            <person name="Lipzen A."/>
            <person name="Clum A."/>
            <person name="Drula E."/>
            <person name="Henrissat B."/>
            <person name="Kohler A."/>
            <person name="Grigoriev I.V."/>
            <person name="Martin F.M."/>
            <person name="Hacquard S."/>
        </authorList>
    </citation>
    <scope>NUCLEOTIDE SEQUENCE</scope>
    <source>
        <strain evidence="3">MPI-CAGE-CH-0235</strain>
    </source>
</reference>
<evidence type="ECO:0000313" key="4">
    <source>
        <dbReference type="Proteomes" id="UP000813444"/>
    </source>
</evidence>
<feature type="domain" description="DUF7721" evidence="2">
    <location>
        <begin position="122"/>
        <end position="205"/>
    </location>
</feature>
<dbReference type="InterPro" id="IPR056138">
    <property type="entry name" value="DUF7721"/>
</dbReference>
<name>A0A8K0WT61_9HYPO</name>
<feature type="compositionally biased region" description="Acidic residues" evidence="1">
    <location>
        <begin position="177"/>
        <end position="186"/>
    </location>
</feature>
<keyword evidence="4" id="KW-1185">Reference proteome</keyword>
<comment type="caution">
    <text evidence="3">The sequence shown here is derived from an EMBL/GenBank/DDBJ whole genome shotgun (WGS) entry which is preliminary data.</text>
</comment>
<dbReference type="PANTHER" id="PTHR39477">
    <property type="entry name" value="CHROMOSOME 8, WHOLE GENOME SHOTGUN SEQUENCE"/>
    <property type="match status" value="1"/>
</dbReference>
<dbReference type="PANTHER" id="PTHR39477:SF1">
    <property type="entry name" value="BETA-FLANKING PROTEIN"/>
    <property type="match status" value="1"/>
</dbReference>
<protein>
    <recommendedName>
        <fullName evidence="2">DUF7721 domain-containing protein</fullName>
    </recommendedName>
</protein>
<sequence length="276" mass="29705">MGMRHGGVAQVNRRIQWTKGEGELPACLTKTDQGIVTELKLQTTIIHIQLLSATFSFHLSPKAHSASPRTLPSSLNPSTSYVMDKLINAGKEFLEERNQGQEAHGGNYPAGGGFQPDDDDDDFRQAREEASARAGSSGNSELFSSILGAIGQNKSRLAAEDIDEEDVVKKHKKSYNDDDDDDDADDDRLGSAAAIQALKLFNQGETGDKQGKGAFIGLALSEASKLFDDREAKGKLSSGASKESTLQKAGEVAMKMYLKSQGEQQGGLMSMASKFM</sequence>
<dbReference type="AlphaFoldDB" id="A0A8K0WT61"/>
<dbReference type="Pfam" id="PF24845">
    <property type="entry name" value="DUF7721"/>
    <property type="match status" value="1"/>
</dbReference>
<dbReference type="Proteomes" id="UP000813444">
    <property type="component" value="Unassembled WGS sequence"/>
</dbReference>
<gene>
    <name evidence="3" type="ORF">B0I35DRAFT_225688</name>
</gene>
<proteinExistence type="predicted"/>
<evidence type="ECO:0000259" key="2">
    <source>
        <dbReference type="Pfam" id="PF24845"/>
    </source>
</evidence>
<evidence type="ECO:0000313" key="3">
    <source>
        <dbReference type="EMBL" id="KAH7320002.1"/>
    </source>
</evidence>
<accession>A0A8K0WT61</accession>